<evidence type="ECO:0000256" key="1">
    <source>
        <dbReference type="ARBA" id="ARBA00023015"/>
    </source>
</evidence>
<evidence type="ECO:0000256" key="3">
    <source>
        <dbReference type="ARBA" id="ARBA00023163"/>
    </source>
</evidence>
<dbReference type="InterPro" id="IPR018062">
    <property type="entry name" value="HTH_AraC-typ_CS"/>
</dbReference>
<dbReference type="GeneID" id="95801914"/>
<evidence type="ECO:0000313" key="6">
    <source>
        <dbReference type="EMBL" id="SCG15852.1"/>
    </source>
</evidence>
<dbReference type="Gene3D" id="1.10.10.60">
    <property type="entry name" value="Homeodomain-like"/>
    <property type="match status" value="2"/>
</dbReference>
<evidence type="ECO:0000313" key="7">
    <source>
        <dbReference type="Proteomes" id="UP000198251"/>
    </source>
</evidence>
<dbReference type="Pfam" id="PF12833">
    <property type="entry name" value="HTH_18"/>
    <property type="match status" value="1"/>
</dbReference>
<dbReference type="SMART" id="SM00342">
    <property type="entry name" value="HTH_ARAC"/>
    <property type="match status" value="1"/>
</dbReference>
<sequence>MHDSAEQAVERAIDTMRSNLSEQLTVDDMARAAMFSKFHFTRIFQRVTGISPGRFLSAIRLQEAKRLLTTTRLNVTDISLRVGYNSVGTFSTRFTRSVGLPPTTYRRMGGFTPRIPTQRPTGQTQGTITGQVTAPARGPAPGLIFLGLFQHRIPEGPPVRCAILESPGAYHFANVPDGTWYLLCHSVSGDVLRLEQDMMMVAAVGPLVVHGRQTLTADAHLKQVSKIDPPVLLALLDSRKAASERQAQRENRSQMYAA</sequence>
<protein>
    <submittedName>
        <fullName evidence="6">Transcriptional regulator, AraC family</fullName>
    </submittedName>
</protein>
<evidence type="ECO:0000259" key="5">
    <source>
        <dbReference type="PROSITE" id="PS01124"/>
    </source>
</evidence>
<dbReference type="AlphaFoldDB" id="A0A1C5G8H1"/>
<dbReference type="SUPFAM" id="SSF46689">
    <property type="entry name" value="Homeodomain-like"/>
    <property type="match status" value="2"/>
</dbReference>
<feature type="region of interest" description="Disordered" evidence="4">
    <location>
        <begin position="105"/>
        <end position="130"/>
    </location>
</feature>
<proteinExistence type="predicted"/>
<dbReference type="InterPro" id="IPR018060">
    <property type="entry name" value="HTH_AraC"/>
</dbReference>
<dbReference type="Proteomes" id="UP000198251">
    <property type="component" value="Chromosome I"/>
</dbReference>
<keyword evidence="2" id="KW-0238">DNA-binding</keyword>
<dbReference type="PRINTS" id="PR00032">
    <property type="entry name" value="HTHARAC"/>
</dbReference>
<dbReference type="GO" id="GO:0003700">
    <property type="term" value="F:DNA-binding transcription factor activity"/>
    <property type="evidence" value="ECO:0007669"/>
    <property type="project" value="InterPro"/>
</dbReference>
<dbReference type="PANTHER" id="PTHR43280">
    <property type="entry name" value="ARAC-FAMILY TRANSCRIPTIONAL REGULATOR"/>
    <property type="match status" value="1"/>
</dbReference>
<evidence type="ECO:0000256" key="4">
    <source>
        <dbReference type="SAM" id="MobiDB-lite"/>
    </source>
</evidence>
<dbReference type="InterPro" id="IPR020449">
    <property type="entry name" value="Tscrpt_reg_AraC-type_HTH"/>
</dbReference>
<keyword evidence="3" id="KW-0804">Transcription</keyword>
<dbReference type="EMBL" id="LT607733">
    <property type="protein sequence ID" value="SCG15852.1"/>
    <property type="molecule type" value="Genomic_DNA"/>
</dbReference>
<accession>A0A1C5G8H1</accession>
<name>A0A1C5G8H1_MICEH</name>
<evidence type="ECO:0000256" key="2">
    <source>
        <dbReference type="ARBA" id="ARBA00023125"/>
    </source>
</evidence>
<feature type="domain" description="HTH araC/xylS-type" evidence="5">
    <location>
        <begin position="10"/>
        <end position="108"/>
    </location>
</feature>
<feature type="compositionally biased region" description="Low complexity" evidence="4">
    <location>
        <begin position="112"/>
        <end position="130"/>
    </location>
</feature>
<gene>
    <name evidence="6" type="ORF">GA0070610_2096</name>
</gene>
<organism evidence="6 7">
    <name type="scientific">Micromonospora echinofusca</name>
    <dbReference type="NCBI Taxonomy" id="47858"/>
    <lineage>
        <taxon>Bacteria</taxon>
        <taxon>Bacillati</taxon>
        <taxon>Actinomycetota</taxon>
        <taxon>Actinomycetes</taxon>
        <taxon>Micromonosporales</taxon>
        <taxon>Micromonosporaceae</taxon>
        <taxon>Micromonospora</taxon>
    </lineage>
</organism>
<reference evidence="6 7" key="1">
    <citation type="submission" date="2016-06" db="EMBL/GenBank/DDBJ databases">
        <authorList>
            <person name="Kjaerup R.B."/>
            <person name="Dalgaard T.S."/>
            <person name="Juul-Madsen H.R."/>
        </authorList>
    </citation>
    <scope>NUCLEOTIDE SEQUENCE [LARGE SCALE GENOMIC DNA]</scope>
    <source>
        <strain evidence="6 7">DSM 43913</strain>
    </source>
</reference>
<dbReference type="PROSITE" id="PS01124">
    <property type="entry name" value="HTH_ARAC_FAMILY_2"/>
    <property type="match status" value="1"/>
</dbReference>
<keyword evidence="1" id="KW-0805">Transcription regulation</keyword>
<keyword evidence="7" id="KW-1185">Reference proteome</keyword>
<dbReference type="PROSITE" id="PS00041">
    <property type="entry name" value="HTH_ARAC_FAMILY_1"/>
    <property type="match status" value="1"/>
</dbReference>
<dbReference type="RefSeq" id="WP_088999824.1">
    <property type="nucleotide sequence ID" value="NZ_JBFAAC010000014.1"/>
</dbReference>
<dbReference type="PANTHER" id="PTHR43280:SF2">
    <property type="entry name" value="HTH-TYPE TRANSCRIPTIONAL REGULATOR EXSA"/>
    <property type="match status" value="1"/>
</dbReference>
<dbReference type="InterPro" id="IPR009057">
    <property type="entry name" value="Homeodomain-like_sf"/>
</dbReference>
<dbReference type="GO" id="GO:0043565">
    <property type="term" value="F:sequence-specific DNA binding"/>
    <property type="evidence" value="ECO:0007669"/>
    <property type="project" value="InterPro"/>
</dbReference>